<dbReference type="Proteomes" id="UP000784294">
    <property type="component" value="Unassembled WGS sequence"/>
</dbReference>
<dbReference type="EMBL" id="CAAALY010005562">
    <property type="protein sequence ID" value="VEL09142.1"/>
    <property type="molecule type" value="Genomic_DNA"/>
</dbReference>
<organism evidence="2 3">
    <name type="scientific">Protopolystoma xenopodis</name>
    <dbReference type="NCBI Taxonomy" id="117903"/>
    <lineage>
        <taxon>Eukaryota</taxon>
        <taxon>Metazoa</taxon>
        <taxon>Spiralia</taxon>
        <taxon>Lophotrochozoa</taxon>
        <taxon>Platyhelminthes</taxon>
        <taxon>Monogenea</taxon>
        <taxon>Polyopisthocotylea</taxon>
        <taxon>Polystomatidea</taxon>
        <taxon>Polystomatidae</taxon>
        <taxon>Protopolystoma</taxon>
    </lineage>
</organism>
<proteinExistence type="predicted"/>
<name>A0A448WDJ3_9PLAT</name>
<protein>
    <submittedName>
        <fullName evidence="2">Uncharacterized protein</fullName>
    </submittedName>
</protein>
<keyword evidence="3" id="KW-1185">Reference proteome</keyword>
<dbReference type="AlphaFoldDB" id="A0A448WDJ3"/>
<comment type="caution">
    <text evidence="2">The sequence shown here is derived from an EMBL/GenBank/DDBJ whole genome shotgun (WGS) entry which is preliminary data.</text>
</comment>
<evidence type="ECO:0000313" key="3">
    <source>
        <dbReference type="Proteomes" id="UP000784294"/>
    </source>
</evidence>
<gene>
    <name evidence="2" type="ORF">PXEA_LOCUS2582</name>
</gene>
<evidence type="ECO:0000256" key="1">
    <source>
        <dbReference type="SAM" id="MobiDB-lite"/>
    </source>
</evidence>
<sequence>MVTKASPDGETASKGADGAVEDGCGVTVPEAVSPSGCERLVSVSSLCRMSVEPTASLSISTAAFSSVCPKDEVPPVGRFSN</sequence>
<evidence type="ECO:0000313" key="2">
    <source>
        <dbReference type="EMBL" id="VEL09142.1"/>
    </source>
</evidence>
<reference evidence="2" key="1">
    <citation type="submission" date="2018-11" db="EMBL/GenBank/DDBJ databases">
        <authorList>
            <consortium name="Pathogen Informatics"/>
        </authorList>
    </citation>
    <scope>NUCLEOTIDE SEQUENCE</scope>
</reference>
<feature type="region of interest" description="Disordered" evidence="1">
    <location>
        <begin position="1"/>
        <end position="22"/>
    </location>
</feature>
<accession>A0A448WDJ3</accession>